<proteinExistence type="predicted"/>
<dbReference type="SUPFAM" id="SSF90257">
    <property type="entry name" value="Myosin rod fragments"/>
    <property type="match status" value="1"/>
</dbReference>
<keyword evidence="3" id="KW-0812">Transmembrane</keyword>
<dbReference type="KEGG" id="kmn:HW532_15515"/>
<evidence type="ECO:0000313" key="5">
    <source>
        <dbReference type="Proteomes" id="UP000593594"/>
    </source>
</evidence>
<protein>
    <submittedName>
        <fullName evidence="4">Uncharacterized protein</fullName>
    </submittedName>
</protein>
<feature type="region of interest" description="Disordered" evidence="2">
    <location>
        <begin position="231"/>
        <end position="279"/>
    </location>
</feature>
<feature type="compositionally biased region" description="Basic and acidic residues" evidence="2">
    <location>
        <begin position="268"/>
        <end position="279"/>
    </location>
</feature>
<evidence type="ECO:0000256" key="1">
    <source>
        <dbReference type="SAM" id="Coils"/>
    </source>
</evidence>
<evidence type="ECO:0000256" key="2">
    <source>
        <dbReference type="SAM" id="MobiDB-lite"/>
    </source>
</evidence>
<dbReference type="AlphaFoldDB" id="A0A7S8C5Y0"/>
<keyword evidence="3" id="KW-0472">Membrane</keyword>
<feature type="coiled-coil region" evidence="1">
    <location>
        <begin position="129"/>
        <end position="173"/>
    </location>
</feature>
<feature type="compositionally biased region" description="Low complexity" evidence="2">
    <location>
        <begin position="373"/>
        <end position="391"/>
    </location>
</feature>
<accession>A0A7S8C5Y0</accession>
<dbReference type="EMBL" id="CP058214">
    <property type="protein sequence ID" value="QPC43974.1"/>
    <property type="molecule type" value="Genomic_DNA"/>
</dbReference>
<organism evidence="4 5">
    <name type="scientific">Kaustia mangrovi</name>
    <dbReference type="NCBI Taxonomy" id="2593653"/>
    <lineage>
        <taxon>Bacteria</taxon>
        <taxon>Pseudomonadati</taxon>
        <taxon>Pseudomonadota</taxon>
        <taxon>Alphaproteobacteria</taxon>
        <taxon>Hyphomicrobiales</taxon>
        <taxon>Parvibaculaceae</taxon>
        <taxon>Kaustia</taxon>
    </lineage>
</organism>
<evidence type="ECO:0000256" key="3">
    <source>
        <dbReference type="SAM" id="Phobius"/>
    </source>
</evidence>
<gene>
    <name evidence="4" type="ORF">HW532_15515</name>
</gene>
<name>A0A7S8C5Y0_9HYPH</name>
<reference evidence="4 5" key="1">
    <citation type="submission" date="2020-06" db="EMBL/GenBank/DDBJ databases">
        <title>Genome sequence of 2 isolates from Red Sea Mangroves.</title>
        <authorList>
            <person name="Sefrji F."/>
            <person name="Michoud G."/>
            <person name="Merlino G."/>
            <person name="Daffonchio D."/>
        </authorList>
    </citation>
    <scope>NUCLEOTIDE SEQUENCE [LARGE SCALE GENOMIC DNA]</scope>
    <source>
        <strain evidence="4 5">R1DC25</strain>
    </source>
</reference>
<feature type="transmembrane region" description="Helical" evidence="3">
    <location>
        <begin position="6"/>
        <end position="29"/>
    </location>
</feature>
<dbReference type="RefSeq" id="WP_213161335.1">
    <property type="nucleotide sequence ID" value="NZ_CP058214.1"/>
</dbReference>
<evidence type="ECO:0000313" key="4">
    <source>
        <dbReference type="EMBL" id="QPC43974.1"/>
    </source>
</evidence>
<keyword evidence="3" id="KW-1133">Transmembrane helix</keyword>
<feature type="region of interest" description="Disordered" evidence="2">
    <location>
        <begin position="303"/>
        <end position="471"/>
    </location>
</feature>
<dbReference type="Proteomes" id="UP000593594">
    <property type="component" value="Chromosome"/>
</dbReference>
<sequence length="471" mass="50104">MSHLETFLLIAMGFALASLIAVFVLRAVWNHGERVGRRRVQKQIPTLDAELQADRTRLRAEIAMARRKAEYQVKEFRTQLAEKSSQLTIYKTRLDELTGDLAERDDEIAKMRTGRVPLEAELEDRANALQKSRRIARDLNDQIQRLKRELEAARAELRQRDRLIQDLKEAQAVGDEASEAGVTAAPAAELATQPPAATGAAPDAETAQARLRERIRMISALSHEIAAQREALHGDEGTPAGTTTAGDSTPPGKDDAPADSASKVVRLSPKDHGLAADLDEARRSAEQLRADLDRLDEIWHARMSKAGRDDEDPPADTSPATAGKTGKTAPDAPTADNKGDEDTTSADAPSEVRSGDDTKAANAAPGARRTTEASESSADAPAQQADTATGRAAKRARKTKPAGNASPRKPSRRQKTPAAKDAKVANTAKPAPAGSGQPAGDKPASAATGPDGDKNAAPTGKPKALQGETSQ</sequence>
<keyword evidence="1" id="KW-0175">Coiled coil</keyword>
<keyword evidence="5" id="KW-1185">Reference proteome</keyword>